<dbReference type="RefSeq" id="XP_016757672.1">
    <property type="nucleotide sequence ID" value="XM_016910585.1"/>
</dbReference>
<evidence type="ECO:0000256" key="5">
    <source>
        <dbReference type="ARBA" id="ARBA00022737"/>
    </source>
</evidence>
<dbReference type="OrthoDB" id="1431934at2759"/>
<evidence type="ECO:0000313" key="11">
    <source>
        <dbReference type="Proteomes" id="UP000016931"/>
    </source>
</evidence>
<evidence type="ECO:0000256" key="2">
    <source>
        <dbReference type="ARBA" id="ARBA00012251"/>
    </source>
</evidence>
<dbReference type="SUPFAM" id="SSF57850">
    <property type="entry name" value="RING/U-box"/>
    <property type="match status" value="2"/>
</dbReference>
<gene>
    <name evidence="10" type="ORF">SEPMUDRAFT_92347</name>
</gene>
<dbReference type="STRING" id="692275.N1QDL2"/>
<dbReference type="OMA" id="CHYLPAN"/>
<organism evidence="10 11">
    <name type="scientific">Sphaerulina musiva (strain SO2202)</name>
    <name type="common">Poplar stem canker fungus</name>
    <name type="synonym">Septoria musiva</name>
    <dbReference type="NCBI Taxonomy" id="692275"/>
    <lineage>
        <taxon>Eukaryota</taxon>
        <taxon>Fungi</taxon>
        <taxon>Dikarya</taxon>
        <taxon>Ascomycota</taxon>
        <taxon>Pezizomycotina</taxon>
        <taxon>Dothideomycetes</taxon>
        <taxon>Dothideomycetidae</taxon>
        <taxon>Mycosphaerellales</taxon>
        <taxon>Mycosphaerellaceae</taxon>
        <taxon>Sphaerulina</taxon>
    </lineage>
</organism>
<dbReference type="InterPro" id="IPR013083">
    <property type="entry name" value="Znf_RING/FYVE/PHD"/>
</dbReference>
<dbReference type="PROSITE" id="PS00518">
    <property type="entry name" value="ZF_RING_1"/>
    <property type="match status" value="1"/>
</dbReference>
<evidence type="ECO:0000256" key="6">
    <source>
        <dbReference type="ARBA" id="ARBA00022771"/>
    </source>
</evidence>
<dbReference type="EMBL" id="KB456269">
    <property type="protein sequence ID" value="EMF09551.1"/>
    <property type="molecule type" value="Genomic_DNA"/>
</dbReference>
<evidence type="ECO:0000259" key="9">
    <source>
        <dbReference type="PROSITE" id="PS51873"/>
    </source>
</evidence>
<dbReference type="Gene3D" id="3.30.40.10">
    <property type="entry name" value="Zinc/RING finger domain, C3HC4 (zinc finger)"/>
    <property type="match status" value="1"/>
</dbReference>
<dbReference type="InterPro" id="IPR031127">
    <property type="entry name" value="E3_UB_ligase_RBR"/>
</dbReference>
<dbReference type="eggNOG" id="KOG1812">
    <property type="taxonomic scope" value="Eukaryota"/>
</dbReference>
<dbReference type="GO" id="GO:0016567">
    <property type="term" value="P:protein ubiquitination"/>
    <property type="evidence" value="ECO:0007669"/>
    <property type="project" value="InterPro"/>
</dbReference>
<dbReference type="InterPro" id="IPR002867">
    <property type="entry name" value="IBR_dom"/>
</dbReference>
<dbReference type="CDD" id="cd20335">
    <property type="entry name" value="BRcat_RBR"/>
    <property type="match status" value="1"/>
</dbReference>
<keyword evidence="4" id="KW-0479">Metal-binding</keyword>
<dbReference type="Proteomes" id="UP000016931">
    <property type="component" value="Unassembled WGS sequence"/>
</dbReference>
<dbReference type="GeneID" id="27907722"/>
<reference evidence="10 11" key="1">
    <citation type="journal article" date="2012" name="PLoS Pathog.">
        <title>Diverse lifestyles and strategies of plant pathogenesis encoded in the genomes of eighteen Dothideomycetes fungi.</title>
        <authorList>
            <person name="Ohm R.A."/>
            <person name="Feau N."/>
            <person name="Henrissat B."/>
            <person name="Schoch C.L."/>
            <person name="Horwitz B.A."/>
            <person name="Barry K.W."/>
            <person name="Condon B.J."/>
            <person name="Copeland A.C."/>
            <person name="Dhillon B."/>
            <person name="Glaser F."/>
            <person name="Hesse C.N."/>
            <person name="Kosti I."/>
            <person name="LaButti K."/>
            <person name="Lindquist E.A."/>
            <person name="Lucas S."/>
            <person name="Salamov A.A."/>
            <person name="Bradshaw R.E."/>
            <person name="Ciuffetti L."/>
            <person name="Hamelin R.C."/>
            <person name="Kema G.H.J."/>
            <person name="Lawrence C."/>
            <person name="Scott J.A."/>
            <person name="Spatafora J.W."/>
            <person name="Turgeon B.G."/>
            <person name="de Wit P.J.G.M."/>
            <person name="Zhong S."/>
            <person name="Goodwin S.B."/>
            <person name="Grigoriev I.V."/>
        </authorList>
    </citation>
    <scope>NUCLEOTIDE SEQUENCE [LARGE SCALE GENOMIC DNA]</scope>
    <source>
        <strain evidence="10 11">SO2202</strain>
    </source>
</reference>
<evidence type="ECO:0000256" key="8">
    <source>
        <dbReference type="ARBA" id="ARBA00022833"/>
    </source>
</evidence>
<dbReference type="InterPro" id="IPR017907">
    <property type="entry name" value="Znf_RING_CS"/>
</dbReference>
<evidence type="ECO:0000313" key="10">
    <source>
        <dbReference type="EMBL" id="EMF09551.1"/>
    </source>
</evidence>
<dbReference type="Gene3D" id="1.20.120.1750">
    <property type="match status" value="1"/>
</dbReference>
<dbReference type="EC" id="2.3.2.31" evidence="2"/>
<dbReference type="GO" id="GO:0008270">
    <property type="term" value="F:zinc ion binding"/>
    <property type="evidence" value="ECO:0007669"/>
    <property type="project" value="UniProtKB-KW"/>
</dbReference>
<dbReference type="InterPro" id="IPR044066">
    <property type="entry name" value="TRIAD_supradom"/>
</dbReference>
<evidence type="ECO:0000256" key="1">
    <source>
        <dbReference type="ARBA" id="ARBA00001798"/>
    </source>
</evidence>
<dbReference type="PANTHER" id="PTHR11685">
    <property type="entry name" value="RBR FAMILY RING FINGER AND IBR DOMAIN-CONTAINING"/>
    <property type="match status" value="1"/>
</dbReference>
<dbReference type="AlphaFoldDB" id="N1QDL2"/>
<sequence length="246" mass="27793">MCCEEKVGGSFPSWTGRHAANHHDTSPGEVCFACWEIYLQMQIEATSTDKIKCAECNVLLAEADIRHLVGRTTYDKYTDKASLEFMKQDPLFRVCPSATCSYGYIHTTAADGNIFRCQLCQCRYCILCEVVMHEGETCGDYQLRVRKQPGAHKKHETASRKYLKAHSKKCPKCTIHIQKNHGCDHMTCNLCHHEFCWVCLATYNGPRGIHRRGNEAHRKGCHYLPANLPSIASEEAGMWDSDGGIE</sequence>
<dbReference type="Pfam" id="PF22191">
    <property type="entry name" value="IBR_1"/>
    <property type="match status" value="1"/>
</dbReference>
<protein>
    <recommendedName>
        <fullName evidence="2">RBR-type E3 ubiquitin transferase</fullName>
        <ecNumber evidence="2">2.3.2.31</ecNumber>
    </recommendedName>
</protein>
<keyword evidence="8" id="KW-0862">Zinc</keyword>
<comment type="catalytic activity">
    <reaction evidence="1">
        <text>[E2 ubiquitin-conjugating enzyme]-S-ubiquitinyl-L-cysteine + [acceptor protein]-L-lysine = [E2 ubiquitin-conjugating enzyme]-L-cysteine + [acceptor protein]-N(6)-ubiquitinyl-L-lysine.</text>
        <dbReference type="EC" id="2.3.2.31"/>
    </reaction>
</comment>
<keyword evidence="5" id="KW-0677">Repeat</keyword>
<dbReference type="PROSITE" id="PS51873">
    <property type="entry name" value="TRIAD"/>
    <property type="match status" value="1"/>
</dbReference>
<proteinExistence type="predicted"/>
<keyword evidence="11" id="KW-1185">Reference proteome</keyword>
<accession>N1QDL2</accession>
<keyword evidence="7" id="KW-0833">Ubl conjugation pathway</keyword>
<keyword evidence="6" id="KW-0863">Zinc-finger</keyword>
<dbReference type="Pfam" id="PF01485">
    <property type="entry name" value="IBR"/>
    <property type="match status" value="1"/>
</dbReference>
<dbReference type="HOGENOM" id="CLU_057738_3_0_1"/>
<dbReference type="GO" id="GO:0061630">
    <property type="term" value="F:ubiquitin protein ligase activity"/>
    <property type="evidence" value="ECO:0007669"/>
    <property type="project" value="UniProtKB-EC"/>
</dbReference>
<dbReference type="SMART" id="SM00647">
    <property type="entry name" value="IBR"/>
    <property type="match status" value="2"/>
</dbReference>
<evidence type="ECO:0000256" key="4">
    <source>
        <dbReference type="ARBA" id="ARBA00022723"/>
    </source>
</evidence>
<keyword evidence="3" id="KW-0808">Transferase</keyword>
<evidence type="ECO:0000256" key="3">
    <source>
        <dbReference type="ARBA" id="ARBA00022679"/>
    </source>
</evidence>
<name>N1QDL2_SPHMS</name>
<feature type="domain" description="RING-type" evidence="9">
    <location>
        <begin position="1"/>
        <end position="221"/>
    </location>
</feature>
<evidence type="ECO:0000256" key="7">
    <source>
        <dbReference type="ARBA" id="ARBA00022786"/>
    </source>
</evidence>